<reference evidence="1" key="1">
    <citation type="journal article" date="2021" name="Proc. Natl. Acad. Sci. U.S.A.">
        <title>Three genomes in the algal genus Volvox reveal the fate of a haploid sex-determining region after a transition to homothallism.</title>
        <authorList>
            <person name="Yamamoto K."/>
            <person name="Hamaji T."/>
            <person name="Kawai-Toyooka H."/>
            <person name="Matsuzaki R."/>
            <person name="Takahashi F."/>
            <person name="Nishimura Y."/>
            <person name="Kawachi M."/>
            <person name="Noguchi H."/>
            <person name="Minakuchi Y."/>
            <person name="Umen J.G."/>
            <person name="Toyoda A."/>
            <person name="Nozaki H."/>
        </authorList>
    </citation>
    <scope>NUCLEOTIDE SEQUENCE</scope>
    <source>
        <strain evidence="1">NIES-3780</strain>
    </source>
</reference>
<protein>
    <recommendedName>
        <fullName evidence="3">Flavin reductase like domain-containing protein</fullName>
    </recommendedName>
</protein>
<evidence type="ECO:0000313" key="1">
    <source>
        <dbReference type="EMBL" id="GIL62697.1"/>
    </source>
</evidence>
<feature type="non-terminal residue" evidence="1">
    <location>
        <position position="195"/>
    </location>
</feature>
<name>A0A8J4F6X9_9CHLO</name>
<dbReference type="SUPFAM" id="SSF50475">
    <property type="entry name" value="FMN-binding split barrel"/>
    <property type="match status" value="1"/>
</dbReference>
<sequence length="195" mass="21621">MIHGKRLANCSPPGRGRQLVAKIRGAMDQSVPLYTKFSQPVCSLATQGTDAPTGPTLNLLTYVSPVAIKPDRCFAIGLYLGTVSHANMKAHRRGVLQVLRPSHATLFHLLGKTSARDVNKLAAIQETGFGLRERYGVMTLEGKFASVYNRQRKLLCVRCNLTYVQVQMPRASWTLRWYLISYHAVSSGNVSFSQK</sequence>
<dbReference type="GO" id="GO:0010181">
    <property type="term" value="F:FMN binding"/>
    <property type="evidence" value="ECO:0007669"/>
    <property type="project" value="InterPro"/>
</dbReference>
<comment type="caution">
    <text evidence="1">The sequence shown here is derived from an EMBL/GenBank/DDBJ whole genome shotgun (WGS) entry which is preliminary data.</text>
</comment>
<accession>A0A8J4F6X9</accession>
<evidence type="ECO:0008006" key="3">
    <source>
        <dbReference type="Google" id="ProtNLM"/>
    </source>
</evidence>
<dbReference type="AlphaFoldDB" id="A0A8J4F6X9"/>
<dbReference type="Proteomes" id="UP000747399">
    <property type="component" value="Unassembled WGS sequence"/>
</dbReference>
<gene>
    <name evidence="1" type="ORF">Vafri_16867</name>
</gene>
<dbReference type="InterPro" id="IPR012349">
    <property type="entry name" value="Split_barrel_FMN-bd"/>
</dbReference>
<proteinExistence type="predicted"/>
<dbReference type="Gene3D" id="2.30.110.10">
    <property type="entry name" value="Electron Transport, Fmn-binding Protein, Chain A"/>
    <property type="match status" value="1"/>
</dbReference>
<keyword evidence="2" id="KW-1185">Reference proteome</keyword>
<organism evidence="1 2">
    <name type="scientific">Volvox africanus</name>
    <dbReference type="NCBI Taxonomy" id="51714"/>
    <lineage>
        <taxon>Eukaryota</taxon>
        <taxon>Viridiplantae</taxon>
        <taxon>Chlorophyta</taxon>
        <taxon>core chlorophytes</taxon>
        <taxon>Chlorophyceae</taxon>
        <taxon>CS clade</taxon>
        <taxon>Chlamydomonadales</taxon>
        <taxon>Volvocaceae</taxon>
        <taxon>Volvox</taxon>
    </lineage>
</organism>
<dbReference type="EMBL" id="BNCO01000052">
    <property type="protein sequence ID" value="GIL62697.1"/>
    <property type="molecule type" value="Genomic_DNA"/>
</dbReference>
<evidence type="ECO:0000313" key="2">
    <source>
        <dbReference type="Proteomes" id="UP000747399"/>
    </source>
</evidence>